<feature type="compositionally biased region" description="Low complexity" evidence="1">
    <location>
        <begin position="834"/>
        <end position="848"/>
    </location>
</feature>
<feature type="compositionally biased region" description="Polar residues" evidence="1">
    <location>
        <begin position="999"/>
        <end position="1015"/>
    </location>
</feature>
<feature type="region of interest" description="Disordered" evidence="1">
    <location>
        <begin position="1"/>
        <end position="569"/>
    </location>
</feature>
<dbReference type="OrthoDB" id="6375767at2759"/>
<comment type="caution">
    <text evidence="4">The sequence shown here is derived from an EMBL/GenBank/DDBJ whole genome shotgun (WGS) entry which is preliminary data.</text>
</comment>
<gene>
    <name evidence="4" type="ORF">E0Z10_g1344</name>
</gene>
<feature type="compositionally biased region" description="Polar residues" evidence="1">
    <location>
        <begin position="225"/>
        <end position="237"/>
    </location>
</feature>
<dbReference type="PRINTS" id="PR00597">
    <property type="entry name" value="GELSOLIN"/>
</dbReference>
<dbReference type="SMART" id="SM00262">
    <property type="entry name" value="GEL"/>
    <property type="match status" value="1"/>
</dbReference>
<feature type="compositionally biased region" description="Low complexity" evidence="1">
    <location>
        <begin position="785"/>
        <end position="806"/>
    </location>
</feature>
<feature type="compositionally biased region" description="Polar residues" evidence="1">
    <location>
        <begin position="97"/>
        <end position="117"/>
    </location>
</feature>
<feature type="domain" description="DUF4045" evidence="2">
    <location>
        <begin position="9"/>
        <end position="632"/>
    </location>
</feature>
<dbReference type="Gene3D" id="3.40.20.10">
    <property type="entry name" value="Severin"/>
    <property type="match status" value="3"/>
</dbReference>
<feature type="region of interest" description="Disordered" evidence="1">
    <location>
        <begin position="779"/>
        <end position="1115"/>
    </location>
</feature>
<dbReference type="Proteomes" id="UP000297716">
    <property type="component" value="Unassembled WGS sequence"/>
</dbReference>
<dbReference type="GO" id="GO:0051016">
    <property type="term" value="P:barbed-end actin filament capping"/>
    <property type="evidence" value="ECO:0007669"/>
    <property type="project" value="TreeGrafter"/>
</dbReference>
<feature type="compositionally biased region" description="Low complexity" evidence="1">
    <location>
        <begin position="1074"/>
        <end position="1092"/>
    </location>
</feature>
<feature type="compositionally biased region" description="Polar residues" evidence="1">
    <location>
        <begin position="175"/>
        <end position="217"/>
    </location>
</feature>
<dbReference type="Pfam" id="PF25480">
    <property type="entry name" value="DUF7904"/>
    <property type="match status" value="1"/>
</dbReference>
<name>A0A4Z0YTP1_9PEZI</name>
<dbReference type="GO" id="GO:0051015">
    <property type="term" value="F:actin filament binding"/>
    <property type="evidence" value="ECO:0007669"/>
    <property type="project" value="InterPro"/>
</dbReference>
<sequence>MKSFLSPPERARSISPQKSSPANTPPPSQPNDSRRPERLDLVSPPILYPPSSPKSQSAPEAEEDNMVTAAPISISPSKENESSLDAEFKSNHPPSPTRSGTTARGLSWQRRPNSQASERSRSRPLSVVATENAIRSSNPTSEQDTAANNPSRDQIASALSSKDPSWFRQTADRGANSTAYRRNQVEDTQTVDPSSAQTQLPGMSRSTSGGSFGNGDTSPLEPPALQSTVTSPINLSDAQKLDLVPNNPQSDVDSTGETRGPFSPSLGRTSPTKAERPVSPTKGMGGFVQSAMMKRSESVSKRWNVQSPTGLQRPDPIASNRNSYDPTSRTSATSKIRPKSILRESSTEQTRPSSSEGKGEDRPASRTSDSLRLDTAISPEPQARDSGRATPPVSPSKTMDPRRWSPQKSSWLESALNKPESPKPKSTQPPPNQPAWMAEIQKAKAQKAINPGAESNKPSFASHKHQVSIGGLMRSSAPGMTTAPVKRGGFHSPSASLSSINTPAVNLKSTETKPPRVLEQVKPRAESTGEIKQAALPSANKVKPATPPKKDFRANLKHRALSSTTSTGSREVEFKNVFGNLRKITTQNYVAPDELKNNITRGKAALAVTDGPQKSERVDEFKEAILAKKQDFQTAQSEGRSVTRNNSVSSENLVPEGLLKRAELGRSNTIKRDSVSSGVSDTDSRRPSTVSQRDSVPGSFAGRFERFSTLEKRASVIEPPSSKQEVQGLARKSSITRKLPISRPASGLANPANETNGPARLAGKIAGTALANRFNPALAGLLSRGPPTTSNSGASSGGATLSGTKTEANDNEAGPKLTHMTKNRARGPRRKAPTKSSAPSTATTDSKPNTTKRTWKDDSTMQRETTSSQPQVISPVNSSKKESPTPAQPRPKPVTLVSASKLVTESTAPSEASMTRSKPENKIHEQMTAFAAQEQQSITGKISDEPQQISPQPPSPGKLKMNRISRFMDVAPNVDTGSKPEQPKLFETPLKTRSLIEKASSQDIQQKPQPRSPSLNKPKVPLPAPLSLTPRQQPPKSEAKPITPEPESKVVAPLGPRPLPKPPVISASESLKFPAPSISKEPESSPQPSSSPVLKAPVVTTSPMRSPTKQSPDSSVMLRDFFGSERPQRNYRVDAAELLMQRPDLALPRIQTLSAQLFQFSPDGKKQPVPAHHERTLFEREMYLCTHSYNNEAGRKTLEVYFWAGDEVPESNIEDAEVFVAREARSFGGTLIKLKQGKETGEFLQALGGIVITQRGSGNKFDSLAPHMLCGRRYHGHVVFDEVDFTSSILCSGFPYLITQGGRCYLWKGKGSGIDELSCARLIGTDYALSGEMEEVEEGHEPANFWDLFGGANRFGSADHWRLKPSYDKYCSRLFLSDAATKQQIVEVSTFAQMDLLPTNIYVIDAFFELYIVVGSLAQSQCASFHNALDFAQEYAILAASMEDRPFVPVSTVVLEGIPRDMKSVFRKWQDALSPTITNTDTGLKRGRSLKIVSLSQALQALSE</sequence>
<proteinExistence type="predicted"/>
<evidence type="ECO:0000256" key="1">
    <source>
        <dbReference type="SAM" id="MobiDB-lite"/>
    </source>
</evidence>
<dbReference type="PANTHER" id="PTHR11977:SF133">
    <property type="entry name" value="DUF4045 DOMAIN-CONTAINING PROTEIN"/>
    <property type="match status" value="1"/>
</dbReference>
<feature type="compositionally biased region" description="Polar residues" evidence="1">
    <location>
        <begin position="1099"/>
        <end position="1114"/>
    </location>
</feature>
<dbReference type="GO" id="GO:0005737">
    <property type="term" value="C:cytoplasm"/>
    <property type="evidence" value="ECO:0007669"/>
    <property type="project" value="TreeGrafter"/>
</dbReference>
<feature type="compositionally biased region" description="Polar residues" evidence="1">
    <location>
        <begin position="301"/>
        <end position="310"/>
    </location>
</feature>
<evidence type="ECO:0000259" key="3">
    <source>
        <dbReference type="Pfam" id="PF25480"/>
    </source>
</evidence>
<feature type="compositionally biased region" description="Polar residues" evidence="1">
    <location>
        <begin position="319"/>
        <end position="334"/>
    </location>
</feature>
<dbReference type="InterPro" id="IPR057226">
    <property type="entry name" value="DUF7904"/>
</dbReference>
<evidence type="ECO:0000313" key="4">
    <source>
        <dbReference type="EMBL" id="TGJ87414.1"/>
    </source>
</evidence>
<protein>
    <recommendedName>
        <fullName evidence="6">DUF4045 domain-containing protein</fullName>
    </recommendedName>
</protein>
<dbReference type="STRING" id="37992.A0A4Z0YTP1"/>
<dbReference type="InterPro" id="IPR029006">
    <property type="entry name" value="ADF-H/Gelsolin-like_dom_sf"/>
</dbReference>
<evidence type="ECO:0000259" key="2">
    <source>
        <dbReference type="Pfam" id="PF13254"/>
    </source>
</evidence>
<feature type="compositionally biased region" description="Basic and acidic residues" evidence="1">
    <location>
        <begin position="78"/>
        <end position="90"/>
    </location>
</feature>
<feature type="compositionally biased region" description="Basic residues" evidence="1">
    <location>
        <begin position="819"/>
        <end position="833"/>
    </location>
</feature>
<feature type="compositionally biased region" description="Polar residues" evidence="1">
    <location>
        <begin position="133"/>
        <end position="163"/>
    </location>
</feature>
<dbReference type="PANTHER" id="PTHR11977">
    <property type="entry name" value="VILLIN"/>
    <property type="match status" value="1"/>
</dbReference>
<feature type="compositionally biased region" description="Basic and acidic residues" evidence="1">
    <location>
        <begin position="357"/>
        <end position="372"/>
    </location>
</feature>
<feature type="compositionally biased region" description="Basic and acidic residues" evidence="1">
    <location>
        <begin position="510"/>
        <end position="529"/>
    </location>
</feature>
<dbReference type="InterPro" id="IPR007122">
    <property type="entry name" value="Villin/Gelsolin"/>
</dbReference>
<evidence type="ECO:0008006" key="6">
    <source>
        <dbReference type="Google" id="ProtNLM"/>
    </source>
</evidence>
<feature type="compositionally biased region" description="Polar residues" evidence="1">
    <location>
        <begin position="862"/>
        <end position="878"/>
    </location>
</feature>
<dbReference type="GO" id="GO:0005546">
    <property type="term" value="F:phosphatidylinositol-4,5-bisphosphate binding"/>
    <property type="evidence" value="ECO:0007669"/>
    <property type="project" value="TreeGrafter"/>
</dbReference>
<reference evidence="4 5" key="1">
    <citation type="submission" date="2019-03" db="EMBL/GenBank/DDBJ databases">
        <title>Draft genome sequence of Xylaria hypoxylon DSM 108379, a ubiquitous saprotrophic-parasitic fungi on hardwood.</title>
        <authorList>
            <person name="Buettner E."/>
            <person name="Leonhardt S."/>
            <person name="Gebauer A.M."/>
            <person name="Liers C."/>
            <person name="Hofrichter M."/>
            <person name="Kellner H."/>
        </authorList>
    </citation>
    <scope>NUCLEOTIDE SEQUENCE [LARGE SCALE GENOMIC DNA]</scope>
    <source>
        <strain evidence="4 5">DSM 108379</strain>
    </source>
</reference>
<dbReference type="Pfam" id="PF13254">
    <property type="entry name" value="DUF4045"/>
    <property type="match status" value="1"/>
</dbReference>
<feature type="region of interest" description="Disordered" evidence="1">
    <location>
        <begin position="669"/>
        <end position="699"/>
    </location>
</feature>
<organism evidence="4 5">
    <name type="scientific">Xylaria hypoxylon</name>
    <dbReference type="NCBI Taxonomy" id="37992"/>
    <lineage>
        <taxon>Eukaryota</taxon>
        <taxon>Fungi</taxon>
        <taxon>Dikarya</taxon>
        <taxon>Ascomycota</taxon>
        <taxon>Pezizomycotina</taxon>
        <taxon>Sordariomycetes</taxon>
        <taxon>Xylariomycetidae</taxon>
        <taxon>Xylariales</taxon>
        <taxon>Xylariaceae</taxon>
        <taxon>Xylaria</taxon>
    </lineage>
</organism>
<dbReference type="SUPFAM" id="SSF55753">
    <property type="entry name" value="Actin depolymerizing proteins"/>
    <property type="match status" value="3"/>
</dbReference>
<dbReference type="GO" id="GO:0008154">
    <property type="term" value="P:actin polymerization or depolymerization"/>
    <property type="evidence" value="ECO:0007669"/>
    <property type="project" value="TreeGrafter"/>
</dbReference>
<feature type="compositionally biased region" description="Polar residues" evidence="1">
    <location>
        <begin position="493"/>
        <end position="509"/>
    </location>
</feature>
<accession>A0A4Z0YTP1</accession>
<dbReference type="EMBL" id="SKBN01000014">
    <property type="protein sequence ID" value="TGJ87414.1"/>
    <property type="molecule type" value="Genomic_DNA"/>
</dbReference>
<keyword evidence="5" id="KW-1185">Reference proteome</keyword>
<dbReference type="GO" id="GO:0015629">
    <property type="term" value="C:actin cytoskeleton"/>
    <property type="evidence" value="ECO:0007669"/>
    <property type="project" value="TreeGrafter"/>
</dbReference>
<feature type="domain" description="DUF7904" evidence="3">
    <location>
        <begin position="1156"/>
        <end position="1255"/>
    </location>
</feature>
<feature type="region of interest" description="Disordered" evidence="1">
    <location>
        <begin position="715"/>
        <end position="760"/>
    </location>
</feature>
<dbReference type="InterPro" id="IPR025118">
    <property type="entry name" value="DUF4045"/>
</dbReference>
<dbReference type="GO" id="GO:0051014">
    <property type="term" value="P:actin filament severing"/>
    <property type="evidence" value="ECO:0007669"/>
    <property type="project" value="TreeGrafter"/>
</dbReference>
<feature type="compositionally biased region" description="Polar residues" evidence="1">
    <location>
        <begin position="246"/>
        <end position="257"/>
    </location>
</feature>
<feature type="compositionally biased region" description="Polar residues" evidence="1">
    <location>
        <begin position="897"/>
        <end position="916"/>
    </location>
</feature>
<evidence type="ECO:0000313" key="5">
    <source>
        <dbReference type="Proteomes" id="UP000297716"/>
    </source>
</evidence>
<feature type="compositionally biased region" description="Polar residues" evidence="1">
    <location>
        <begin position="347"/>
        <end position="356"/>
    </location>
</feature>